<protein>
    <recommendedName>
        <fullName evidence="2">UPF0178 protein AWJ07_14290</fullName>
    </recommendedName>
</protein>
<gene>
    <name evidence="3" type="ORF">AWJ07_14290</name>
</gene>
<evidence type="ECO:0000256" key="2">
    <source>
        <dbReference type="HAMAP-Rule" id="MF_00489"/>
    </source>
</evidence>
<evidence type="ECO:0000313" key="3">
    <source>
        <dbReference type="EMBL" id="KVX02493.1"/>
    </source>
</evidence>
<evidence type="ECO:0000256" key="1">
    <source>
        <dbReference type="ARBA" id="ARBA00008522"/>
    </source>
</evidence>
<comment type="similarity">
    <text evidence="1 2">Belongs to the UPF0178 family.</text>
</comment>
<dbReference type="PANTHER" id="PTHR35146:SF1">
    <property type="entry name" value="UPF0178 PROTEIN YAII"/>
    <property type="match status" value="1"/>
</dbReference>
<dbReference type="Proteomes" id="UP000055702">
    <property type="component" value="Unassembled WGS sequence"/>
</dbReference>
<organism evidence="3">
    <name type="scientific">Shewanella frigidimarina</name>
    <dbReference type="NCBI Taxonomy" id="56812"/>
    <lineage>
        <taxon>Bacteria</taxon>
        <taxon>Pseudomonadati</taxon>
        <taxon>Pseudomonadota</taxon>
        <taxon>Gammaproteobacteria</taxon>
        <taxon>Alteromonadales</taxon>
        <taxon>Shewanellaceae</taxon>
        <taxon>Shewanella</taxon>
    </lineage>
</organism>
<dbReference type="Pfam" id="PF02639">
    <property type="entry name" value="DUF188"/>
    <property type="match status" value="1"/>
</dbReference>
<dbReference type="AlphaFoldDB" id="A0A106C1G1"/>
<reference evidence="3 4" key="1">
    <citation type="submission" date="2016-01" db="EMBL/GenBank/DDBJ databases">
        <title>Draft genome of the antarctic isolate Shewanella frigidimarina Ag06-30.</title>
        <authorList>
            <person name="Parmeciano Di Noto G."/>
            <person name="Vazquez S."/>
            <person name="Mac Cormack W."/>
            <person name="Iriarte A."/>
            <person name="Quiroga C."/>
        </authorList>
    </citation>
    <scope>NUCLEOTIDE SEQUENCE [LARGE SCALE GENOMIC DNA]</scope>
    <source>
        <strain evidence="3 4">Ag06-30</strain>
    </source>
</reference>
<name>A0A106C1G1_SHEFR</name>
<sequence length="165" mass="18240">MSVNEVEHFAVITNKIWVDADACPNPVKEMLFRASERKSVQLVLVANQMINIPNLPLVSMIRVSSGFDEADNYIVEQVVKGDLVITADIPLASDAVDKGALVLNPRGTVYTAENIKQILTMRDFMEEMRSSGIHTGGPNSFSQTDKHAFAQALDKWLARLIPSKI</sequence>
<proteinExistence type="inferred from homology"/>
<dbReference type="NCBIfam" id="NF001095">
    <property type="entry name" value="PRK00124.1"/>
    <property type="match status" value="1"/>
</dbReference>
<dbReference type="PANTHER" id="PTHR35146">
    <property type="entry name" value="UPF0178 PROTEIN YAII"/>
    <property type="match status" value="1"/>
</dbReference>
<dbReference type="EMBL" id="LRDC01000013">
    <property type="protein sequence ID" value="KVX02493.1"/>
    <property type="molecule type" value="Genomic_DNA"/>
</dbReference>
<dbReference type="InterPro" id="IPR003791">
    <property type="entry name" value="UPF0178"/>
</dbReference>
<dbReference type="HAMAP" id="MF_00489">
    <property type="entry name" value="UPF0178"/>
    <property type="match status" value="1"/>
</dbReference>
<comment type="caution">
    <text evidence="3">The sequence shown here is derived from an EMBL/GenBank/DDBJ whole genome shotgun (WGS) entry which is preliminary data.</text>
</comment>
<dbReference type="RefSeq" id="WP_059745384.1">
    <property type="nucleotide sequence ID" value="NZ_LRDC01000013.1"/>
</dbReference>
<accession>A0A106C1G1</accession>
<evidence type="ECO:0000313" key="4">
    <source>
        <dbReference type="Proteomes" id="UP000055702"/>
    </source>
</evidence>
<dbReference type="CDD" id="cd18720">
    <property type="entry name" value="PIN_YqxD-like"/>
    <property type="match status" value="1"/>
</dbReference>